<keyword evidence="2" id="KW-1185">Reference proteome</keyword>
<accession>A0AAW2FMF3</accession>
<dbReference type="Proteomes" id="UP001430953">
    <property type="component" value="Unassembled WGS sequence"/>
</dbReference>
<reference evidence="1 2" key="1">
    <citation type="submission" date="2023-03" db="EMBL/GenBank/DDBJ databases">
        <title>High recombination rates correlate with genetic variation in Cardiocondyla obscurior ants.</title>
        <authorList>
            <person name="Errbii M."/>
        </authorList>
    </citation>
    <scope>NUCLEOTIDE SEQUENCE [LARGE SCALE GENOMIC DNA]</scope>
    <source>
        <strain evidence="1">Alpha-2009</strain>
        <tissue evidence="1">Whole body</tissue>
    </source>
</reference>
<name>A0AAW2FMF3_9HYME</name>
<evidence type="ECO:0000313" key="2">
    <source>
        <dbReference type="Proteomes" id="UP001430953"/>
    </source>
</evidence>
<gene>
    <name evidence="1" type="ORF">PUN28_010627</name>
</gene>
<sequence>MKEFFNQHLIFCLLASIKNDLSFPSRRRRHLFACENFLSAVENTQRLRVCGTSLLNPVSTARCQRIVSRVIKLCLKRRYHRFAARYNILTINCCVLHFVLRPAICFAPQ</sequence>
<proteinExistence type="predicted"/>
<evidence type="ECO:0008006" key="3">
    <source>
        <dbReference type="Google" id="ProtNLM"/>
    </source>
</evidence>
<dbReference type="EMBL" id="JADYXP020000010">
    <property type="protein sequence ID" value="KAL0115155.1"/>
    <property type="molecule type" value="Genomic_DNA"/>
</dbReference>
<protein>
    <recommendedName>
        <fullName evidence="3">Secreted protein</fullName>
    </recommendedName>
</protein>
<comment type="caution">
    <text evidence="1">The sequence shown here is derived from an EMBL/GenBank/DDBJ whole genome shotgun (WGS) entry which is preliminary data.</text>
</comment>
<dbReference type="AlphaFoldDB" id="A0AAW2FMF3"/>
<organism evidence="1 2">
    <name type="scientific">Cardiocondyla obscurior</name>
    <dbReference type="NCBI Taxonomy" id="286306"/>
    <lineage>
        <taxon>Eukaryota</taxon>
        <taxon>Metazoa</taxon>
        <taxon>Ecdysozoa</taxon>
        <taxon>Arthropoda</taxon>
        <taxon>Hexapoda</taxon>
        <taxon>Insecta</taxon>
        <taxon>Pterygota</taxon>
        <taxon>Neoptera</taxon>
        <taxon>Endopterygota</taxon>
        <taxon>Hymenoptera</taxon>
        <taxon>Apocrita</taxon>
        <taxon>Aculeata</taxon>
        <taxon>Formicoidea</taxon>
        <taxon>Formicidae</taxon>
        <taxon>Myrmicinae</taxon>
        <taxon>Cardiocondyla</taxon>
    </lineage>
</organism>
<evidence type="ECO:0000313" key="1">
    <source>
        <dbReference type="EMBL" id="KAL0115155.1"/>
    </source>
</evidence>